<organism evidence="2 3">
    <name type="scientific">Trichoderma cornu-damae</name>
    <dbReference type="NCBI Taxonomy" id="654480"/>
    <lineage>
        <taxon>Eukaryota</taxon>
        <taxon>Fungi</taxon>
        <taxon>Dikarya</taxon>
        <taxon>Ascomycota</taxon>
        <taxon>Pezizomycotina</taxon>
        <taxon>Sordariomycetes</taxon>
        <taxon>Hypocreomycetidae</taxon>
        <taxon>Hypocreales</taxon>
        <taxon>Hypocreaceae</taxon>
        <taxon>Trichoderma</taxon>
    </lineage>
</organism>
<protein>
    <submittedName>
        <fullName evidence="2">Uncharacterized protein</fullName>
    </submittedName>
</protein>
<evidence type="ECO:0000313" key="2">
    <source>
        <dbReference type="EMBL" id="KAH6609926.1"/>
    </source>
</evidence>
<evidence type="ECO:0000313" key="3">
    <source>
        <dbReference type="Proteomes" id="UP000827724"/>
    </source>
</evidence>
<gene>
    <name evidence="2" type="ORF">Trco_003272</name>
</gene>
<dbReference type="OrthoDB" id="5132974at2759"/>
<proteinExistence type="predicted"/>
<dbReference type="AlphaFoldDB" id="A0A9P8QPC8"/>
<accession>A0A9P8QPC8</accession>
<dbReference type="EMBL" id="JAIWOZ010000002">
    <property type="protein sequence ID" value="KAH6609926.1"/>
    <property type="molecule type" value="Genomic_DNA"/>
</dbReference>
<name>A0A9P8QPC8_9HYPO</name>
<feature type="compositionally biased region" description="Polar residues" evidence="1">
    <location>
        <begin position="54"/>
        <end position="63"/>
    </location>
</feature>
<dbReference type="Proteomes" id="UP000827724">
    <property type="component" value="Unassembled WGS sequence"/>
</dbReference>
<comment type="caution">
    <text evidence="2">The sequence shown here is derived from an EMBL/GenBank/DDBJ whole genome shotgun (WGS) entry which is preliminary data.</text>
</comment>
<reference evidence="2" key="1">
    <citation type="submission" date="2021-08" db="EMBL/GenBank/DDBJ databases">
        <title>Chromosome-Level Trichoderma cornu-damae using Hi-C Data.</title>
        <authorList>
            <person name="Kim C.S."/>
        </authorList>
    </citation>
    <scope>NUCLEOTIDE SEQUENCE</scope>
    <source>
        <strain evidence="2">KA19-0412C</strain>
    </source>
</reference>
<feature type="compositionally biased region" description="Basic and acidic residues" evidence="1">
    <location>
        <begin position="44"/>
        <end position="53"/>
    </location>
</feature>
<sequence length="174" mass="20052">MDLDSREKVERDADIGSNDFQRSWQLKALLSGRIPLPTSRPKRAIRETKKTESNEANSTSAQDARSAKAGNKLRIEDERECSIVVRIAKKSKLSKLGVGRKQWKLEEIQRVVTMRKRKMSWEQILVRCLHAFARSLKCPSDNNPGMQEHFPDRTIVGIRQIFWKHSSSSTIHQL</sequence>
<evidence type="ECO:0000256" key="1">
    <source>
        <dbReference type="SAM" id="MobiDB-lite"/>
    </source>
</evidence>
<feature type="region of interest" description="Disordered" evidence="1">
    <location>
        <begin position="35"/>
        <end position="71"/>
    </location>
</feature>
<keyword evidence="3" id="KW-1185">Reference proteome</keyword>